<dbReference type="Proteomes" id="UP000027222">
    <property type="component" value="Unassembled WGS sequence"/>
</dbReference>
<reference evidence="2" key="1">
    <citation type="journal article" date="2014" name="Proc. Natl. Acad. Sci. U.S.A.">
        <title>Extensive sampling of basidiomycete genomes demonstrates inadequacy of the white-rot/brown-rot paradigm for wood decay fungi.</title>
        <authorList>
            <person name="Riley R."/>
            <person name="Salamov A.A."/>
            <person name="Brown D.W."/>
            <person name="Nagy L.G."/>
            <person name="Floudas D."/>
            <person name="Held B.W."/>
            <person name="Levasseur A."/>
            <person name="Lombard V."/>
            <person name="Morin E."/>
            <person name="Otillar R."/>
            <person name="Lindquist E.A."/>
            <person name="Sun H."/>
            <person name="LaButti K.M."/>
            <person name="Schmutz J."/>
            <person name="Jabbour D."/>
            <person name="Luo H."/>
            <person name="Baker S.E."/>
            <person name="Pisabarro A.G."/>
            <person name="Walton J.D."/>
            <person name="Blanchette R.A."/>
            <person name="Henrissat B."/>
            <person name="Martin F."/>
            <person name="Cullen D."/>
            <person name="Hibbett D.S."/>
            <person name="Grigoriev I.V."/>
        </authorList>
    </citation>
    <scope>NUCLEOTIDE SEQUENCE [LARGE SCALE GENOMIC DNA]</scope>
    <source>
        <strain evidence="2">CBS 339.88</strain>
    </source>
</reference>
<dbReference type="HOGENOM" id="CLU_1482083_0_0_1"/>
<proteinExistence type="predicted"/>
<evidence type="ECO:0000313" key="1">
    <source>
        <dbReference type="EMBL" id="KDR69436.1"/>
    </source>
</evidence>
<evidence type="ECO:0000313" key="2">
    <source>
        <dbReference type="Proteomes" id="UP000027222"/>
    </source>
</evidence>
<accession>A0A067SEY5</accession>
<protein>
    <submittedName>
        <fullName evidence="1">Uncharacterized protein</fullName>
    </submittedName>
</protein>
<name>A0A067SEY5_GALM3</name>
<organism evidence="1 2">
    <name type="scientific">Galerina marginata (strain CBS 339.88)</name>
    <dbReference type="NCBI Taxonomy" id="685588"/>
    <lineage>
        <taxon>Eukaryota</taxon>
        <taxon>Fungi</taxon>
        <taxon>Dikarya</taxon>
        <taxon>Basidiomycota</taxon>
        <taxon>Agaricomycotina</taxon>
        <taxon>Agaricomycetes</taxon>
        <taxon>Agaricomycetidae</taxon>
        <taxon>Agaricales</taxon>
        <taxon>Agaricineae</taxon>
        <taxon>Strophariaceae</taxon>
        <taxon>Galerina</taxon>
    </lineage>
</organism>
<dbReference type="AlphaFoldDB" id="A0A067SEY5"/>
<sequence>MVSQFLFHISFHFRMRSRCATSSIISETLPSFDDRLFPSYHTFRKYFPTISSFLCLIVSFSPRFIKFLFPHFDLYVVLKYWNSCSRSLVEFEYSSHPIIVSTLRLGFYDRNVVWHRSGSLPIVSLSIPSNHHANGVCAPLRFHEAFRTHALSCIFIAVGCNSPALGQRSRWRRCWRRLVVGR</sequence>
<dbReference type="EMBL" id="KL142402">
    <property type="protein sequence ID" value="KDR69436.1"/>
    <property type="molecule type" value="Genomic_DNA"/>
</dbReference>
<keyword evidence="2" id="KW-1185">Reference proteome</keyword>
<gene>
    <name evidence="1" type="ORF">GALMADRAFT_920811</name>
</gene>